<evidence type="ECO:0000313" key="10">
    <source>
        <dbReference type="Proteomes" id="UP001595539"/>
    </source>
</evidence>
<evidence type="ECO:0000256" key="6">
    <source>
        <dbReference type="ARBA" id="ARBA00022989"/>
    </source>
</evidence>
<dbReference type="InterPro" id="IPR018093">
    <property type="entry name" value="BCCT_CS"/>
</dbReference>
<dbReference type="RefSeq" id="WP_377763869.1">
    <property type="nucleotide sequence ID" value="NZ_JBHRXY010000033.1"/>
</dbReference>
<evidence type="ECO:0000256" key="1">
    <source>
        <dbReference type="ARBA" id="ARBA00004651"/>
    </source>
</evidence>
<comment type="caution">
    <text evidence="9">The sequence shown here is derived from an EMBL/GenBank/DDBJ whole genome shotgun (WGS) entry which is preliminary data.</text>
</comment>
<evidence type="ECO:0000256" key="2">
    <source>
        <dbReference type="ARBA" id="ARBA00005658"/>
    </source>
</evidence>
<dbReference type="Pfam" id="PF02028">
    <property type="entry name" value="BCCT"/>
    <property type="match status" value="1"/>
</dbReference>
<feature type="transmembrane region" description="Helical" evidence="8">
    <location>
        <begin position="197"/>
        <end position="217"/>
    </location>
</feature>
<proteinExistence type="inferred from homology"/>
<dbReference type="NCBIfam" id="TIGR00842">
    <property type="entry name" value="bcct"/>
    <property type="match status" value="1"/>
</dbReference>
<evidence type="ECO:0000256" key="4">
    <source>
        <dbReference type="ARBA" id="ARBA00022475"/>
    </source>
</evidence>
<keyword evidence="7 8" id="KW-0472">Membrane</keyword>
<keyword evidence="5 8" id="KW-0812">Transmembrane</keyword>
<keyword evidence="3" id="KW-0813">Transport</keyword>
<feature type="transmembrane region" description="Helical" evidence="8">
    <location>
        <begin position="18"/>
        <end position="36"/>
    </location>
</feature>
<dbReference type="EMBL" id="JBHRXY010000033">
    <property type="protein sequence ID" value="MFC3631547.1"/>
    <property type="molecule type" value="Genomic_DNA"/>
</dbReference>
<feature type="transmembrane region" description="Helical" evidence="8">
    <location>
        <begin position="95"/>
        <end position="116"/>
    </location>
</feature>
<feature type="transmembrane region" description="Helical" evidence="8">
    <location>
        <begin position="353"/>
        <end position="372"/>
    </location>
</feature>
<reference evidence="10" key="1">
    <citation type="journal article" date="2019" name="Int. J. Syst. Evol. Microbiol.">
        <title>The Global Catalogue of Microorganisms (GCM) 10K type strain sequencing project: providing services to taxonomists for standard genome sequencing and annotation.</title>
        <authorList>
            <consortium name="The Broad Institute Genomics Platform"/>
            <consortium name="The Broad Institute Genome Sequencing Center for Infectious Disease"/>
            <person name="Wu L."/>
            <person name="Ma J."/>
        </authorList>
    </citation>
    <scope>NUCLEOTIDE SEQUENCE [LARGE SCALE GENOMIC DNA]</scope>
    <source>
        <strain evidence="10">KCTC 42473</strain>
    </source>
</reference>
<organism evidence="9 10">
    <name type="scientific">Paracoccus angustae</name>
    <dbReference type="NCBI Taxonomy" id="1671480"/>
    <lineage>
        <taxon>Bacteria</taxon>
        <taxon>Pseudomonadati</taxon>
        <taxon>Pseudomonadota</taxon>
        <taxon>Alphaproteobacteria</taxon>
        <taxon>Rhodobacterales</taxon>
        <taxon>Paracoccaceae</taxon>
        <taxon>Paracoccus</taxon>
    </lineage>
</organism>
<protein>
    <submittedName>
        <fullName evidence="9">BCCT family transporter</fullName>
    </submittedName>
</protein>
<evidence type="ECO:0000256" key="7">
    <source>
        <dbReference type="ARBA" id="ARBA00023136"/>
    </source>
</evidence>
<dbReference type="InterPro" id="IPR000060">
    <property type="entry name" value="BCCT_transptr"/>
</dbReference>
<feature type="transmembrane region" description="Helical" evidence="8">
    <location>
        <begin position="237"/>
        <end position="257"/>
    </location>
</feature>
<name>A0ABV7U9K7_9RHOB</name>
<sequence length="523" mass="57596">MSFNKQSTSANAAMDRMIFWPAVIVVTVVTITMILFEERAKFIIDATFNWLTRDFGFLYQWFGLAALGLCLWLGFGPYRHVRLGGPAARPEFNRASWIAMFFCSGIGTSLIYWSAIEWTYYYSAPPFWIEPQSQMAAEYAAMYGMFHWGPIGWAIYLLCAFPIGYAYYNRGSSGLRLSSGCEGVIGKARSDGTVGRIIDIMMILGLVGGTGTSLASGTPLLSEAIAFNLGITRTENLDLVVVLIWSAIFVGSVSLGLKRGIKVLSDLNLIAIFALCSLIFVFGPTVFMLSTFTNSMGLMASEFLRMSLYTDTIGKSGFPQDWTIFYWSWWVAYGPYMGIFIARISRGRTFRELTIGVLSGGSLGCALFFTVFGNWGVYLQLEGIFPIIEVISEKGEASAVVGLLTQLPVQWLVMPLFIFLAFVYSATTVDSSAYSIATVASQRSEGREPSLVNRVFWAVSLGLIAVVLMRLGGLAPLKTASVIVGLPLLFIMSLSIVSLLKLLRAENAAEKVLKERPRTEPLV</sequence>
<evidence type="ECO:0000256" key="5">
    <source>
        <dbReference type="ARBA" id="ARBA00022692"/>
    </source>
</evidence>
<comment type="similarity">
    <text evidence="2">Belongs to the BCCT transporter (TC 2.A.15) family.</text>
</comment>
<accession>A0ABV7U9K7</accession>
<evidence type="ECO:0000256" key="8">
    <source>
        <dbReference type="SAM" id="Phobius"/>
    </source>
</evidence>
<feature type="transmembrane region" description="Helical" evidence="8">
    <location>
        <begin position="481"/>
        <end position="503"/>
    </location>
</feature>
<feature type="transmembrane region" description="Helical" evidence="8">
    <location>
        <begin position="324"/>
        <end position="341"/>
    </location>
</feature>
<feature type="transmembrane region" description="Helical" evidence="8">
    <location>
        <begin position="151"/>
        <end position="168"/>
    </location>
</feature>
<comment type="subcellular location">
    <subcellularLocation>
        <location evidence="1">Cell membrane</location>
        <topology evidence="1">Multi-pass membrane protein</topology>
    </subcellularLocation>
</comment>
<feature type="transmembrane region" description="Helical" evidence="8">
    <location>
        <begin position="269"/>
        <end position="289"/>
    </location>
</feature>
<keyword evidence="10" id="KW-1185">Reference proteome</keyword>
<feature type="transmembrane region" description="Helical" evidence="8">
    <location>
        <begin position="455"/>
        <end position="475"/>
    </location>
</feature>
<feature type="transmembrane region" description="Helical" evidence="8">
    <location>
        <begin position="411"/>
        <end position="434"/>
    </location>
</feature>
<gene>
    <name evidence="9" type="ORF">ACFOM8_19120</name>
</gene>
<dbReference type="PANTHER" id="PTHR30047:SF7">
    <property type="entry name" value="HIGH-AFFINITY CHOLINE TRANSPORT PROTEIN"/>
    <property type="match status" value="1"/>
</dbReference>
<dbReference type="PANTHER" id="PTHR30047">
    <property type="entry name" value="HIGH-AFFINITY CHOLINE TRANSPORT PROTEIN-RELATED"/>
    <property type="match status" value="1"/>
</dbReference>
<feature type="transmembrane region" description="Helical" evidence="8">
    <location>
        <begin position="56"/>
        <end position="75"/>
    </location>
</feature>
<keyword evidence="4" id="KW-1003">Cell membrane</keyword>
<keyword evidence="6 8" id="KW-1133">Transmembrane helix</keyword>
<dbReference type="Proteomes" id="UP001595539">
    <property type="component" value="Unassembled WGS sequence"/>
</dbReference>
<evidence type="ECO:0000313" key="9">
    <source>
        <dbReference type="EMBL" id="MFC3631547.1"/>
    </source>
</evidence>
<dbReference type="PROSITE" id="PS01303">
    <property type="entry name" value="BCCT"/>
    <property type="match status" value="1"/>
</dbReference>
<evidence type="ECO:0000256" key="3">
    <source>
        <dbReference type="ARBA" id="ARBA00022448"/>
    </source>
</evidence>